<dbReference type="Proteomes" id="UP001300672">
    <property type="component" value="Chromosome"/>
</dbReference>
<dbReference type="EMBL" id="CP124755">
    <property type="protein sequence ID" value="WGZ91534.1"/>
    <property type="molecule type" value="Genomic_DNA"/>
</dbReference>
<proteinExistence type="predicted"/>
<gene>
    <name evidence="1" type="ORF">QJT80_03450</name>
</gene>
<reference evidence="1" key="1">
    <citation type="journal article" date="2023" name="Int. J. Mol. Sci.">
        <title>Metagenomics Revealed a New Genus 'Candidatus Thiocaldithrix dubininis' gen. nov., sp. nov. and a New Species 'Candidatus Thiothrix putei' sp. nov. in the Family Thiotrichaceae, Some Members of Which Have Traits of Both Na+- and H+-Motive Energetics.</title>
        <authorList>
            <person name="Ravin N.V."/>
            <person name="Muntyan M.S."/>
            <person name="Smolyakov D.D."/>
            <person name="Rudenko T.S."/>
            <person name="Beletsky A.V."/>
            <person name="Mardanov A.V."/>
            <person name="Grabovich M.Y."/>
        </authorList>
    </citation>
    <scope>NUCLEOTIDE SEQUENCE</scope>
    <source>
        <strain evidence="1">GKL-01</strain>
    </source>
</reference>
<dbReference type="NCBIfam" id="TIGR04534">
    <property type="entry name" value="ELWxxDGT_rpt"/>
    <property type="match status" value="1"/>
</dbReference>
<protein>
    <recommendedName>
        <fullName evidence="2">ELWxxDGT repeat-containing protein</fullName>
    </recommendedName>
</protein>
<accession>A0AA95HAP5</accession>
<organism evidence="1">
    <name type="scientific">Candidatus Thiocaldithrix dubininis</name>
    <dbReference type="NCBI Taxonomy" id="3080823"/>
    <lineage>
        <taxon>Bacteria</taxon>
        <taxon>Pseudomonadati</taxon>
        <taxon>Pseudomonadota</taxon>
        <taxon>Gammaproteobacteria</taxon>
        <taxon>Thiotrichales</taxon>
        <taxon>Thiotrichaceae</taxon>
        <taxon>Candidatus Thiocaldithrix</taxon>
    </lineage>
</organism>
<evidence type="ECO:0000313" key="1">
    <source>
        <dbReference type="EMBL" id="WGZ91534.1"/>
    </source>
</evidence>
<reference evidence="1" key="2">
    <citation type="submission" date="2023-04" db="EMBL/GenBank/DDBJ databases">
        <authorList>
            <person name="Beletskiy A.V."/>
            <person name="Mardanov A.V."/>
            <person name="Ravin N.V."/>
        </authorList>
    </citation>
    <scope>NUCLEOTIDE SEQUENCE</scope>
    <source>
        <strain evidence="1">GKL-01</strain>
    </source>
</reference>
<dbReference type="KEGG" id="tdu:QJT80_03450"/>
<dbReference type="AlphaFoldDB" id="A0AA95HAP5"/>
<evidence type="ECO:0008006" key="2">
    <source>
        <dbReference type="Google" id="ProtNLM"/>
    </source>
</evidence>
<name>A0AA95HAP5_9GAMM</name>
<sequence>MWKSDGTAGGTVELIKKFDVNTNLTSWQTFKETPNFVYFSIRNYPEWAIWRTDGTSTGTVKIFDKEQIVYFSSTTIGDTLYFFHFTSDGNDELWKSEGTLETTQLVAKLSSSAQFLTAIGNTLYFSCANNGREDLELWTSDGTALGTKLVKDINAGTASSYVQSITEFNGKAYFFADDGIHGLELWQSDGTEAGTNLVIDINKKADSSILSYIDKNFSTVGTSATLKVSNNNLYFFADDGIHGYELWKSDGTEAGTSLVKDIVPGSASAFSHHNTTNPYSHAPILATLNGLLYFSAYNPANYNNTLNGLNNVSYLWKTDGTEQGTTLVNPNSQSIQRPLYLTTVQDKLLFFSDGTMLSTPAKSQFWYSDGSESGTQPLNEICANNCQNSGWLAFASKPIYIFKNKAYIFSNSPTVSYYNLWVYDPTDNSVKSLVTLPTNNPTNKTLLNVSAFLQGAYDASTGLMRDDLRQQAYLPIESPYFAQTQVTEELNPALLARSDDTAPVDWVLIELRDKTDKTKIVATKSALIQRNGQVIDPQTGSQTLSWDTVAAGDYFVAIKHRNHLGIMSNNTVALGTSVVTLDFTNPSLEILGTHSRLIVGDKALMWAGDSNQDGVLIANGNNSDATTVLGNLLMDPLNTDFNSNYMLSGYFEDDINMDGSVSFAGPNNDITPLIANILVHPDNTETAGNYIVKGGL</sequence>
<dbReference type="InterPro" id="IPR030916">
    <property type="entry name" value="ELWxxDGT_rpt"/>
</dbReference>